<keyword evidence="2" id="KW-1185">Reference proteome</keyword>
<dbReference type="EMBL" id="JAWPEI010000012">
    <property type="protein sequence ID" value="KAK4708658.1"/>
    <property type="molecule type" value="Genomic_DNA"/>
</dbReference>
<evidence type="ECO:0000313" key="2">
    <source>
        <dbReference type="Proteomes" id="UP001311915"/>
    </source>
</evidence>
<comment type="caution">
    <text evidence="1">The sequence shown here is derived from an EMBL/GenBank/DDBJ whole genome shotgun (WGS) entry which is preliminary data.</text>
</comment>
<sequence>MPARQAVDLVNDTTVDTIATMLQQAMESLVGNIQVKPRESTLPGGNKGHNQCNEPLCRLIREFLKLKPPMFMGDSEAEDPLLFLDGIRKASDALECFSTRSVKLAAYCLQDIAEESFKSFKARQLINSRPFNDRFLPMSMRDSLSIQFEGLRQTS</sequence>
<accession>A0AAV9K6W1</accession>
<protein>
    <submittedName>
        <fullName evidence="1">Uncharacterized protein</fullName>
    </submittedName>
</protein>
<reference evidence="1 2" key="1">
    <citation type="submission" date="2023-10" db="EMBL/GenBank/DDBJ databases">
        <title>Genome-Wide Identification Analysis in wild type Solanum Pinnatisectum Reveals Some Genes Defensing Phytophthora Infestans.</title>
        <authorList>
            <person name="Sun C."/>
        </authorList>
    </citation>
    <scope>NUCLEOTIDE SEQUENCE [LARGE SCALE GENOMIC DNA]</scope>
    <source>
        <strain evidence="1">LQN</strain>
        <tissue evidence="1">Leaf</tissue>
    </source>
</reference>
<name>A0AAV9K6W1_9SOLN</name>
<dbReference type="AlphaFoldDB" id="A0AAV9K6W1"/>
<dbReference type="Proteomes" id="UP001311915">
    <property type="component" value="Unassembled WGS sequence"/>
</dbReference>
<proteinExistence type="predicted"/>
<evidence type="ECO:0000313" key="1">
    <source>
        <dbReference type="EMBL" id="KAK4708658.1"/>
    </source>
</evidence>
<organism evidence="1 2">
    <name type="scientific">Solanum pinnatisectum</name>
    <name type="common">tansyleaf nightshade</name>
    <dbReference type="NCBI Taxonomy" id="50273"/>
    <lineage>
        <taxon>Eukaryota</taxon>
        <taxon>Viridiplantae</taxon>
        <taxon>Streptophyta</taxon>
        <taxon>Embryophyta</taxon>
        <taxon>Tracheophyta</taxon>
        <taxon>Spermatophyta</taxon>
        <taxon>Magnoliopsida</taxon>
        <taxon>eudicotyledons</taxon>
        <taxon>Gunneridae</taxon>
        <taxon>Pentapetalae</taxon>
        <taxon>asterids</taxon>
        <taxon>lamiids</taxon>
        <taxon>Solanales</taxon>
        <taxon>Solanaceae</taxon>
        <taxon>Solanoideae</taxon>
        <taxon>Solaneae</taxon>
        <taxon>Solanum</taxon>
    </lineage>
</organism>
<gene>
    <name evidence="1" type="ORF">R3W88_029583</name>
</gene>